<keyword evidence="4" id="KW-1134">Transmembrane beta strand</keyword>
<evidence type="ECO:0000256" key="8">
    <source>
        <dbReference type="SAM" id="SignalP"/>
    </source>
</evidence>
<dbReference type="GO" id="GO:0015562">
    <property type="term" value="F:efflux transmembrane transporter activity"/>
    <property type="evidence" value="ECO:0007669"/>
    <property type="project" value="InterPro"/>
</dbReference>
<dbReference type="OrthoDB" id="581172at2"/>
<evidence type="ECO:0000313" key="10">
    <source>
        <dbReference type="Proteomes" id="UP000037755"/>
    </source>
</evidence>
<evidence type="ECO:0000256" key="1">
    <source>
        <dbReference type="ARBA" id="ARBA00004442"/>
    </source>
</evidence>
<organism evidence="9 10">
    <name type="scientific">Flavobacterium akiainvivens</name>
    <dbReference type="NCBI Taxonomy" id="1202724"/>
    <lineage>
        <taxon>Bacteria</taxon>
        <taxon>Pseudomonadati</taxon>
        <taxon>Bacteroidota</taxon>
        <taxon>Flavobacteriia</taxon>
        <taxon>Flavobacteriales</taxon>
        <taxon>Flavobacteriaceae</taxon>
        <taxon>Flavobacterium</taxon>
    </lineage>
</organism>
<dbReference type="SUPFAM" id="SSF56954">
    <property type="entry name" value="Outer membrane efflux proteins (OEP)"/>
    <property type="match status" value="1"/>
</dbReference>
<evidence type="ECO:0000256" key="3">
    <source>
        <dbReference type="ARBA" id="ARBA00022448"/>
    </source>
</evidence>
<comment type="caution">
    <text evidence="9">The sequence shown here is derived from an EMBL/GenBank/DDBJ whole genome shotgun (WGS) entry which is preliminary data.</text>
</comment>
<evidence type="ECO:0000256" key="4">
    <source>
        <dbReference type="ARBA" id="ARBA00022452"/>
    </source>
</evidence>
<reference evidence="9 10" key="1">
    <citation type="submission" date="2015-08" db="EMBL/GenBank/DDBJ databases">
        <title>Whole genome sequence of Flavobacterium akiainvivens IK-1T, from decaying Wikstroemia oahuensis, an endemic Hawaiian shrub.</title>
        <authorList>
            <person name="Wan X."/>
            <person name="Hou S."/>
            <person name="Saito J."/>
            <person name="Donachie S."/>
        </authorList>
    </citation>
    <scope>NUCLEOTIDE SEQUENCE [LARGE SCALE GENOMIC DNA]</scope>
    <source>
        <strain evidence="9 10">IK-1</strain>
    </source>
</reference>
<keyword evidence="8" id="KW-0732">Signal</keyword>
<dbReference type="GO" id="GO:0015288">
    <property type="term" value="F:porin activity"/>
    <property type="evidence" value="ECO:0007669"/>
    <property type="project" value="TreeGrafter"/>
</dbReference>
<comment type="similarity">
    <text evidence="2">Belongs to the outer membrane factor (OMF) (TC 1.B.17) family.</text>
</comment>
<dbReference type="Gene3D" id="1.20.1600.10">
    <property type="entry name" value="Outer membrane efflux proteins (OEP)"/>
    <property type="match status" value="1"/>
</dbReference>
<dbReference type="STRING" id="1202724.AM493_11375"/>
<dbReference type="Proteomes" id="UP000037755">
    <property type="component" value="Unassembled WGS sequence"/>
</dbReference>
<proteinExistence type="inferred from homology"/>
<accession>A0A0M8MGD8</accession>
<dbReference type="PANTHER" id="PTHR30026">
    <property type="entry name" value="OUTER MEMBRANE PROTEIN TOLC"/>
    <property type="match status" value="1"/>
</dbReference>
<protein>
    <submittedName>
        <fullName evidence="9">Transporter</fullName>
    </submittedName>
</protein>
<dbReference type="Pfam" id="PF02321">
    <property type="entry name" value="OEP"/>
    <property type="match status" value="2"/>
</dbReference>
<evidence type="ECO:0000256" key="5">
    <source>
        <dbReference type="ARBA" id="ARBA00022692"/>
    </source>
</evidence>
<dbReference type="PANTHER" id="PTHR30026:SF20">
    <property type="entry name" value="OUTER MEMBRANE PROTEIN TOLC"/>
    <property type="match status" value="1"/>
</dbReference>
<keyword evidence="5" id="KW-0812">Transmembrane</keyword>
<feature type="chain" id="PRO_5005818335" evidence="8">
    <location>
        <begin position="23"/>
        <end position="469"/>
    </location>
</feature>
<evidence type="ECO:0000256" key="7">
    <source>
        <dbReference type="ARBA" id="ARBA00023237"/>
    </source>
</evidence>
<keyword evidence="6" id="KW-0472">Membrane</keyword>
<keyword evidence="7" id="KW-0998">Cell outer membrane</keyword>
<dbReference type="GO" id="GO:1990281">
    <property type="term" value="C:efflux pump complex"/>
    <property type="evidence" value="ECO:0007669"/>
    <property type="project" value="TreeGrafter"/>
</dbReference>
<dbReference type="GO" id="GO:0009279">
    <property type="term" value="C:cell outer membrane"/>
    <property type="evidence" value="ECO:0007669"/>
    <property type="project" value="UniProtKB-SubCell"/>
</dbReference>
<keyword evidence="10" id="KW-1185">Reference proteome</keyword>
<dbReference type="PATRIC" id="fig|1202724.3.peg.2360"/>
<feature type="signal peptide" evidence="8">
    <location>
        <begin position="1"/>
        <end position="22"/>
    </location>
</feature>
<comment type="subcellular location">
    <subcellularLocation>
        <location evidence="1">Cell outer membrane</location>
    </subcellularLocation>
</comment>
<sequence length="469" mass="53448">MKLPIKHILTLAALLLFGTLRAQETPGTPGEVLSFEEYLGYVKKYHPLLKSANLEISKAQAMLMQARGGFDPKIEVDFDEKQFRDREYYSILNSSFKIPTWYGIEIKAAFDNSEGYYLNPQNTVPNAGLTSLGVTVPLGQGLFINQRMADVRTAKLQQQLSVAERRLKAISVLYDAAAAYFNWVKSYREAQMYTDYLRYAETRLVGIKGLINEGAAPAIDSVESGIAVKSRKLSMIDANLKLTKARLELSNYLWINDVPVEVAEGLKPETELSATIDDSLKTNLLATTDSLVTNHPKLQSLETKISMLDVERKLKANMLLPKLNVGYHYISEPSYIDDFRFEDYKFAVNFAFPIFLRKERGAVKLAKLKIQDTQFQLDQERLQLKNKIDAQRTEISSVTEQREVISSLVKDYETMLKSEERLFSYGESSFFLINTRENNLINARLQQISLENRFFFSKADLFKILANPE</sequence>
<dbReference type="InterPro" id="IPR003423">
    <property type="entry name" value="OMP_efflux"/>
</dbReference>
<evidence type="ECO:0000256" key="2">
    <source>
        <dbReference type="ARBA" id="ARBA00007613"/>
    </source>
</evidence>
<evidence type="ECO:0000313" key="9">
    <source>
        <dbReference type="EMBL" id="KOS08324.1"/>
    </source>
</evidence>
<keyword evidence="3" id="KW-0813">Transport</keyword>
<gene>
    <name evidence="9" type="ORF">AM493_11375</name>
</gene>
<dbReference type="InterPro" id="IPR051906">
    <property type="entry name" value="TolC-like"/>
</dbReference>
<name>A0A0M8MGD8_9FLAO</name>
<dbReference type="AlphaFoldDB" id="A0A0M8MGD8"/>
<dbReference type="EMBL" id="LIYD01000005">
    <property type="protein sequence ID" value="KOS08324.1"/>
    <property type="molecule type" value="Genomic_DNA"/>
</dbReference>
<evidence type="ECO:0000256" key="6">
    <source>
        <dbReference type="ARBA" id="ARBA00023136"/>
    </source>
</evidence>
<dbReference type="RefSeq" id="WP_054410290.1">
    <property type="nucleotide sequence ID" value="NZ_FOYA01000001.1"/>
</dbReference>